<evidence type="ECO:0000256" key="4">
    <source>
        <dbReference type="SAM" id="MobiDB-lite"/>
    </source>
</evidence>
<organism evidence="5 6">
    <name type="scientific">Gossypium anomalum</name>
    <dbReference type="NCBI Taxonomy" id="47600"/>
    <lineage>
        <taxon>Eukaryota</taxon>
        <taxon>Viridiplantae</taxon>
        <taxon>Streptophyta</taxon>
        <taxon>Embryophyta</taxon>
        <taxon>Tracheophyta</taxon>
        <taxon>Spermatophyta</taxon>
        <taxon>Magnoliopsida</taxon>
        <taxon>eudicotyledons</taxon>
        <taxon>Gunneridae</taxon>
        <taxon>Pentapetalae</taxon>
        <taxon>rosids</taxon>
        <taxon>malvids</taxon>
        <taxon>Malvales</taxon>
        <taxon>Malvaceae</taxon>
        <taxon>Malvoideae</taxon>
        <taxon>Gossypium</taxon>
    </lineage>
</organism>
<evidence type="ECO:0000256" key="1">
    <source>
        <dbReference type="ARBA" id="ARBA00022491"/>
    </source>
</evidence>
<reference evidence="5 6" key="1">
    <citation type="journal article" date="2021" name="bioRxiv">
        <title>The Gossypium anomalum genome as a resource for cotton improvement and evolutionary analysis of hybrid incompatibility.</title>
        <authorList>
            <person name="Grover C.E."/>
            <person name="Yuan D."/>
            <person name="Arick M.A."/>
            <person name="Miller E.R."/>
            <person name="Hu G."/>
            <person name="Peterson D.G."/>
            <person name="Wendel J.F."/>
            <person name="Udall J.A."/>
        </authorList>
    </citation>
    <scope>NUCLEOTIDE SEQUENCE [LARGE SCALE GENOMIC DNA]</scope>
    <source>
        <strain evidence="5">JFW-Udall</strain>
        <tissue evidence="5">Leaf</tissue>
    </source>
</reference>
<feature type="compositionally biased region" description="Basic and acidic residues" evidence="4">
    <location>
        <begin position="1"/>
        <end position="12"/>
    </location>
</feature>
<evidence type="ECO:0000313" key="6">
    <source>
        <dbReference type="Proteomes" id="UP000701853"/>
    </source>
</evidence>
<keyword evidence="3" id="KW-0804">Transcription</keyword>
<feature type="region of interest" description="Disordered" evidence="4">
    <location>
        <begin position="1"/>
        <end position="47"/>
    </location>
</feature>
<comment type="caution">
    <text evidence="5">The sequence shown here is derived from an EMBL/GenBank/DDBJ whole genome shotgun (WGS) entry which is preliminary data.</text>
</comment>
<dbReference type="PANTHER" id="PTHR33388">
    <property type="entry name" value="OS01G0212500 PROTEIN"/>
    <property type="match status" value="1"/>
</dbReference>
<evidence type="ECO:0000256" key="3">
    <source>
        <dbReference type="ARBA" id="ARBA00023163"/>
    </source>
</evidence>
<protein>
    <submittedName>
        <fullName evidence="5">Uncharacterized protein</fullName>
    </submittedName>
</protein>
<dbReference type="OrthoDB" id="1926221at2759"/>
<gene>
    <name evidence="5" type="ORF">CXB51_034258</name>
</gene>
<keyword evidence="2" id="KW-0805">Transcription regulation</keyword>
<keyword evidence="6" id="KW-1185">Reference proteome</keyword>
<dbReference type="EMBL" id="JAHUZN010000013">
    <property type="protein sequence ID" value="KAG8472346.1"/>
    <property type="molecule type" value="Genomic_DNA"/>
</dbReference>
<dbReference type="AlphaFoldDB" id="A0A8J5XMM3"/>
<sequence length="363" mass="39274">MEASKSEDENQTHRCRNTTISGGGIGNNNIGRSFKKQRPKKVPQRGLGVAQLEKIRIEEEEQKKHTAVLSPPTVSHKSSYVPLPIPSFHLSNQSSSSSSVPFPASTGGALLPVNGNVKNGHNLWSSCECDIEKECCGLDPGLVFNTTFQQSSSSMVSNLTSRNSSTSILNYQMEPPSNQSYYGNCTCLLPEHDKVIGMNRSCPLSLDNAPPTSIHNKYPSMVRSITGEVEATPSSNGSGFNFEPETLNYRKGHCCSTSNGVFDGDFLTLAPSTTTSSSKCKHSQPILINPELAYQVSLKHQLLASFEDSILWQGVTGTGSGSIEHQAYYSFLPPAMVPIDQATTLTMANCNGEVGHLDLNLKL</sequence>
<proteinExistence type="predicted"/>
<keyword evidence="1" id="KW-0678">Repressor</keyword>
<dbReference type="Proteomes" id="UP000701853">
    <property type="component" value="Chromosome 13"/>
</dbReference>
<name>A0A8J5XMM3_9ROSI</name>
<evidence type="ECO:0000256" key="2">
    <source>
        <dbReference type="ARBA" id="ARBA00023015"/>
    </source>
</evidence>
<accession>A0A8J5XMM3</accession>
<feature type="compositionally biased region" description="Basic residues" evidence="4">
    <location>
        <begin position="33"/>
        <end position="43"/>
    </location>
</feature>
<dbReference type="PANTHER" id="PTHR33388:SF1">
    <property type="entry name" value="PROTEIN SPEAR2"/>
    <property type="match status" value="1"/>
</dbReference>
<dbReference type="GO" id="GO:0003700">
    <property type="term" value="F:DNA-binding transcription factor activity"/>
    <property type="evidence" value="ECO:0007669"/>
    <property type="project" value="InterPro"/>
</dbReference>
<dbReference type="InterPro" id="IPR040356">
    <property type="entry name" value="SPEAR"/>
</dbReference>
<evidence type="ECO:0000313" key="5">
    <source>
        <dbReference type="EMBL" id="KAG8472346.1"/>
    </source>
</evidence>